<dbReference type="EMBL" id="JAACFV010000090">
    <property type="protein sequence ID" value="KAF7506267.1"/>
    <property type="molecule type" value="Genomic_DNA"/>
</dbReference>
<reference evidence="2" key="1">
    <citation type="submission" date="2020-02" db="EMBL/GenBank/DDBJ databases">
        <authorList>
            <person name="Palmer J.M."/>
        </authorList>
    </citation>
    <scope>NUCLEOTIDE SEQUENCE</scope>
    <source>
        <strain evidence="2">EPUS1.4</strain>
        <tissue evidence="2">Thallus</tissue>
    </source>
</reference>
<evidence type="ECO:0000313" key="3">
    <source>
        <dbReference type="Proteomes" id="UP000606974"/>
    </source>
</evidence>
<evidence type="ECO:0000313" key="2">
    <source>
        <dbReference type="EMBL" id="KAF7506267.1"/>
    </source>
</evidence>
<dbReference type="AlphaFoldDB" id="A0A8H7AED6"/>
<sequence>MTKQHNPAIESIDLTATTIQDQEQQRRTEEYMRMRMHAVQEREEAVLRRERELNDREFLDRSGVKLGRRFSGHGRYDPPAGYSPYYYDGEVSGDEASDV</sequence>
<evidence type="ECO:0000256" key="1">
    <source>
        <dbReference type="SAM" id="MobiDB-lite"/>
    </source>
</evidence>
<feature type="region of interest" description="Disordered" evidence="1">
    <location>
        <begin position="1"/>
        <end position="27"/>
    </location>
</feature>
<organism evidence="2 3">
    <name type="scientific">Endocarpon pusillum</name>
    <dbReference type="NCBI Taxonomy" id="364733"/>
    <lineage>
        <taxon>Eukaryota</taxon>
        <taxon>Fungi</taxon>
        <taxon>Dikarya</taxon>
        <taxon>Ascomycota</taxon>
        <taxon>Pezizomycotina</taxon>
        <taxon>Eurotiomycetes</taxon>
        <taxon>Chaetothyriomycetidae</taxon>
        <taxon>Verrucariales</taxon>
        <taxon>Verrucariaceae</taxon>
        <taxon>Endocarpon</taxon>
    </lineage>
</organism>
<keyword evidence="3" id="KW-1185">Reference proteome</keyword>
<gene>
    <name evidence="2" type="ORF">GJ744_012075</name>
</gene>
<protein>
    <submittedName>
        <fullName evidence="2">Uncharacterized protein</fullName>
    </submittedName>
</protein>
<comment type="caution">
    <text evidence="2">The sequence shown here is derived from an EMBL/GenBank/DDBJ whole genome shotgun (WGS) entry which is preliminary data.</text>
</comment>
<feature type="region of interest" description="Disordered" evidence="1">
    <location>
        <begin position="68"/>
        <end position="99"/>
    </location>
</feature>
<accession>A0A8H7AED6</accession>
<dbReference type="Proteomes" id="UP000606974">
    <property type="component" value="Unassembled WGS sequence"/>
</dbReference>
<proteinExistence type="predicted"/>
<name>A0A8H7AED6_9EURO</name>